<dbReference type="SUPFAM" id="SSF51690">
    <property type="entry name" value="Nicotinate/Quinolinate PRTase C-terminal domain-like"/>
    <property type="match status" value="1"/>
</dbReference>
<keyword evidence="7 9" id="KW-0808">Transferase</keyword>
<comment type="PTM">
    <text evidence="9">Transiently phosphorylated on a His residue during the reaction cycle. Phosphorylation strongly increases the affinity for substrates and increases the rate of nicotinate D-ribonucleotide production. Dephosphorylation regenerates the low-affinity form of the enzyme, leading to product release.</text>
</comment>
<organism evidence="12 13">
    <name type="scientific">Fulvivirga sediminis</name>
    <dbReference type="NCBI Taxonomy" id="2803949"/>
    <lineage>
        <taxon>Bacteria</taxon>
        <taxon>Pseudomonadati</taxon>
        <taxon>Bacteroidota</taxon>
        <taxon>Cytophagia</taxon>
        <taxon>Cytophagales</taxon>
        <taxon>Fulvivirgaceae</taxon>
        <taxon>Fulvivirga</taxon>
    </lineage>
</organism>
<dbReference type="NCBIfam" id="NF006695">
    <property type="entry name" value="PRK09243.1-2"/>
    <property type="match status" value="1"/>
</dbReference>
<comment type="similarity">
    <text evidence="2 9">Belongs to the NAPRTase family.</text>
</comment>
<dbReference type="Pfam" id="PF17956">
    <property type="entry name" value="NAPRTase_C"/>
    <property type="match status" value="1"/>
</dbReference>
<keyword evidence="13" id="KW-1185">Reference proteome</keyword>
<comment type="pathway">
    <text evidence="1 9">Cofactor biosynthesis; NAD(+) biosynthesis; nicotinate D-ribonucleotide from nicotinate: step 1/1.</text>
</comment>
<protein>
    <recommendedName>
        <fullName evidence="3 9">Nicotinate phosphoribosyltransferase</fullName>
        <ecNumber evidence="3 9">6.3.4.21</ecNumber>
    </recommendedName>
</protein>
<gene>
    <name evidence="12" type="ORF">JL102_09910</name>
</gene>
<dbReference type="PANTHER" id="PTHR11098:SF1">
    <property type="entry name" value="NICOTINATE PHOSPHORIBOSYLTRANSFERASE"/>
    <property type="match status" value="1"/>
</dbReference>
<dbReference type="Gene3D" id="3.20.140.10">
    <property type="entry name" value="nicotinate phosphoribosyltransferase"/>
    <property type="match status" value="1"/>
</dbReference>
<dbReference type="InterPro" id="IPR041619">
    <property type="entry name" value="NAPRTase_C"/>
</dbReference>
<keyword evidence="4" id="KW-0597">Phosphoprotein</keyword>
<comment type="catalytic activity">
    <reaction evidence="8 9">
        <text>5-phospho-alpha-D-ribose 1-diphosphate + nicotinate + ATP + H2O = nicotinate beta-D-ribonucleotide + ADP + phosphate + diphosphate</text>
        <dbReference type="Rhea" id="RHEA:36163"/>
        <dbReference type="ChEBI" id="CHEBI:15377"/>
        <dbReference type="ChEBI" id="CHEBI:30616"/>
        <dbReference type="ChEBI" id="CHEBI:32544"/>
        <dbReference type="ChEBI" id="CHEBI:33019"/>
        <dbReference type="ChEBI" id="CHEBI:43474"/>
        <dbReference type="ChEBI" id="CHEBI:57502"/>
        <dbReference type="ChEBI" id="CHEBI:58017"/>
        <dbReference type="ChEBI" id="CHEBI:456216"/>
        <dbReference type="EC" id="6.3.4.21"/>
    </reaction>
</comment>
<dbReference type="InterPro" id="IPR040727">
    <property type="entry name" value="NAPRTase_N"/>
</dbReference>
<keyword evidence="12" id="KW-0328">Glycosyltransferase</keyword>
<dbReference type="NCBIfam" id="TIGR01513">
    <property type="entry name" value="NAPRTase_put"/>
    <property type="match status" value="1"/>
</dbReference>
<comment type="caution">
    <text evidence="12">The sequence shown here is derived from an EMBL/GenBank/DDBJ whole genome shotgun (WGS) entry which is preliminary data.</text>
</comment>
<dbReference type="GO" id="GO:0047280">
    <property type="term" value="F:nicotinamide phosphoribosyltransferase activity"/>
    <property type="evidence" value="ECO:0007669"/>
    <property type="project" value="UniProtKB-ARBA"/>
</dbReference>
<name>A0A937F8Y1_9BACT</name>
<keyword evidence="6 9" id="KW-0662">Pyridine nucleotide biosynthesis</keyword>
<dbReference type="Pfam" id="PF17767">
    <property type="entry name" value="NAPRTase_N"/>
    <property type="match status" value="1"/>
</dbReference>
<proteinExistence type="inferred from homology"/>
<sequence length="472" mass="52850">MILTNLTATYTDLYQISMGQVYFLKGAVNDKVVFDYFFRRIPYKGGYAVYAGLQDVLEILQNLSFSADDLEYLKSQGFNKEYVDALKDFKFRGCIYSAPEGDLIFPNRPILRVEATMLEAQLIETVLLNIINFQSLIATKAARVKQVAKDKILSDFGLRRSHALGGLSASRATIIGGFNSTSNVLAGKDYNIPVSGTMAHSFIQSYEDELTAFRDFAEARPNACILLVDTYDTLKSGVPNAITVGKEMEAKGNKLSAIRLDSGDLAYLAKKARKMLDDAGLSYVKIAASNQLDEYVIKSLMDQKAPIDIFGVGTNLVTGQPDAAFDGVYKLCLSNDQPRIKLSENLSKTTLPDRKQVWRLYDEDGFLFGADAIALHDEVDIDIMHHAYEPHKQLDIRNITKKPILKKVFENGEILTGSPSLSDISKFSQEQLSLLPDEYKRFEYPHNYKIGISSKLKALRNDLREKYKVKKG</sequence>
<evidence type="ECO:0000256" key="2">
    <source>
        <dbReference type="ARBA" id="ARBA00010897"/>
    </source>
</evidence>
<evidence type="ECO:0000313" key="13">
    <source>
        <dbReference type="Proteomes" id="UP000659388"/>
    </source>
</evidence>
<evidence type="ECO:0000256" key="7">
    <source>
        <dbReference type="ARBA" id="ARBA00022679"/>
    </source>
</evidence>
<evidence type="ECO:0000256" key="8">
    <source>
        <dbReference type="ARBA" id="ARBA00048668"/>
    </source>
</evidence>
<dbReference type="RefSeq" id="WP_202244241.1">
    <property type="nucleotide sequence ID" value="NZ_JAESIY010000005.1"/>
</dbReference>
<evidence type="ECO:0000256" key="6">
    <source>
        <dbReference type="ARBA" id="ARBA00022642"/>
    </source>
</evidence>
<dbReference type="InterPro" id="IPR013785">
    <property type="entry name" value="Aldolase_TIM"/>
</dbReference>
<dbReference type="EMBL" id="JAESIY010000005">
    <property type="protein sequence ID" value="MBL3656445.1"/>
    <property type="molecule type" value="Genomic_DNA"/>
</dbReference>
<evidence type="ECO:0000256" key="3">
    <source>
        <dbReference type="ARBA" id="ARBA00013236"/>
    </source>
</evidence>
<dbReference type="Gene3D" id="3.20.20.70">
    <property type="entry name" value="Aldolase class I"/>
    <property type="match status" value="1"/>
</dbReference>
<dbReference type="InterPro" id="IPR036068">
    <property type="entry name" value="Nicotinate_pribotase-like_C"/>
</dbReference>
<dbReference type="InterPro" id="IPR007229">
    <property type="entry name" value="Nic_PRibTrfase-Fam"/>
</dbReference>
<evidence type="ECO:0000256" key="1">
    <source>
        <dbReference type="ARBA" id="ARBA00004952"/>
    </source>
</evidence>
<evidence type="ECO:0000259" key="11">
    <source>
        <dbReference type="Pfam" id="PF17956"/>
    </source>
</evidence>
<feature type="domain" description="Nicotinate phosphoribosyltransferase N-terminal" evidence="10">
    <location>
        <begin position="11"/>
        <end position="132"/>
    </location>
</feature>
<dbReference type="GO" id="GO:0034355">
    <property type="term" value="P:NAD+ biosynthetic process via the salvage pathway"/>
    <property type="evidence" value="ECO:0007669"/>
    <property type="project" value="TreeGrafter"/>
</dbReference>
<dbReference type="AlphaFoldDB" id="A0A937F8Y1"/>
<reference evidence="12" key="1">
    <citation type="submission" date="2021-01" db="EMBL/GenBank/DDBJ databases">
        <title>Fulvivirga kasyanovii gen. nov., sp nov., a novel member of the phylum Bacteroidetes isolated from seawater in a mussel farm.</title>
        <authorList>
            <person name="Zhao L.-H."/>
            <person name="Wang Z.-J."/>
        </authorList>
    </citation>
    <scope>NUCLEOTIDE SEQUENCE</scope>
    <source>
        <strain evidence="12">2943</strain>
    </source>
</reference>
<keyword evidence="5 9" id="KW-0436">Ligase</keyword>
<dbReference type="FunFam" id="3.20.20.70:FF:000076">
    <property type="entry name" value="Nicotinate phosphoribosyltransferase"/>
    <property type="match status" value="1"/>
</dbReference>
<dbReference type="InterPro" id="IPR006405">
    <property type="entry name" value="Nic_PRibTrfase_pncB"/>
</dbReference>
<dbReference type="EC" id="6.3.4.21" evidence="3 9"/>
<dbReference type="PIRSF" id="PIRSF000484">
    <property type="entry name" value="NAPRT"/>
    <property type="match status" value="1"/>
</dbReference>
<evidence type="ECO:0000256" key="9">
    <source>
        <dbReference type="RuleBase" id="RU365100"/>
    </source>
</evidence>
<evidence type="ECO:0000256" key="4">
    <source>
        <dbReference type="ARBA" id="ARBA00022553"/>
    </source>
</evidence>
<dbReference type="CDD" id="cd01570">
    <property type="entry name" value="NAPRTase_A"/>
    <property type="match status" value="1"/>
</dbReference>
<feature type="domain" description="Nicotinate phosphoribosyltransferase C-terminal" evidence="11">
    <location>
        <begin position="354"/>
        <end position="459"/>
    </location>
</feature>
<evidence type="ECO:0000256" key="5">
    <source>
        <dbReference type="ARBA" id="ARBA00022598"/>
    </source>
</evidence>
<comment type="function">
    <text evidence="9">Catalyzes the first step in the biosynthesis of NAD from nicotinic acid, the ATP-dependent synthesis of beta-nicotinate D-ribonucleotide from nicotinate and 5-phospho-D-ribose 1-phosphate.</text>
</comment>
<accession>A0A937F8Y1</accession>
<dbReference type="Proteomes" id="UP000659388">
    <property type="component" value="Unassembled WGS sequence"/>
</dbReference>
<evidence type="ECO:0000259" key="10">
    <source>
        <dbReference type="Pfam" id="PF17767"/>
    </source>
</evidence>
<dbReference type="GO" id="GO:0004516">
    <property type="term" value="F:nicotinate phosphoribosyltransferase activity"/>
    <property type="evidence" value="ECO:0007669"/>
    <property type="project" value="UniProtKB-UniRule"/>
</dbReference>
<dbReference type="NCBIfam" id="NF009131">
    <property type="entry name" value="PRK12484.1"/>
    <property type="match status" value="1"/>
</dbReference>
<dbReference type="SUPFAM" id="SSF54675">
    <property type="entry name" value="Nicotinate/Quinolinate PRTase N-terminal domain-like"/>
    <property type="match status" value="1"/>
</dbReference>
<evidence type="ECO:0000313" key="12">
    <source>
        <dbReference type="EMBL" id="MBL3656445.1"/>
    </source>
</evidence>
<dbReference type="GO" id="GO:0005829">
    <property type="term" value="C:cytosol"/>
    <property type="evidence" value="ECO:0007669"/>
    <property type="project" value="TreeGrafter"/>
</dbReference>
<dbReference type="PANTHER" id="PTHR11098">
    <property type="entry name" value="NICOTINATE PHOSPHORIBOSYLTRANSFERASE"/>
    <property type="match status" value="1"/>
</dbReference>